<accession>A0A9E6MWQ1</accession>
<name>A0A9E6MWQ1_9PROT</name>
<dbReference type="RefSeq" id="WP_273145120.1">
    <property type="nucleotide sequence ID" value="NZ_CP053675.1"/>
</dbReference>
<gene>
    <name evidence="1" type="ORF">JZL65_01240</name>
</gene>
<evidence type="ECO:0000313" key="2">
    <source>
        <dbReference type="Proteomes" id="UP000683551"/>
    </source>
</evidence>
<protein>
    <recommendedName>
        <fullName evidence="3">Conjugal transfer protein TraR</fullName>
    </recommendedName>
</protein>
<organism evidence="1 2">
    <name type="scientific">Ferrovum myxofaciens</name>
    <dbReference type="NCBI Taxonomy" id="416213"/>
    <lineage>
        <taxon>Bacteria</taxon>
        <taxon>Pseudomonadati</taxon>
        <taxon>Pseudomonadota</taxon>
        <taxon>Betaproteobacteria</taxon>
        <taxon>Ferrovales</taxon>
        <taxon>Ferrovaceae</taxon>
        <taxon>Ferrovum</taxon>
    </lineage>
</organism>
<reference evidence="1" key="1">
    <citation type="submission" date="2021-02" db="EMBL/GenBank/DDBJ databases">
        <title>Comparative genomics of Ferrovum myxofaciens strains, predominant extremophile bacteria forming large biofilm stalactites in acid mine ecosystems.</title>
        <authorList>
            <person name="Burkartova K."/>
            <person name="Ridl J."/>
            <person name="Pajer P."/>
            <person name="Falteisek L."/>
        </authorList>
    </citation>
    <scope>NUCLEOTIDE SEQUENCE</scope>
    <source>
        <strain evidence="1">MI1III</strain>
    </source>
</reference>
<dbReference type="EMBL" id="CP071137">
    <property type="protein sequence ID" value="QWY77740.1"/>
    <property type="molecule type" value="Genomic_DNA"/>
</dbReference>
<proteinExistence type="predicted"/>
<sequence>MPGFDGGYMADELDTTSEITENHTNMSIDAIRTRAQAIPAGNPGECAHCGEFTPRLVNGACARCRDRLKLG</sequence>
<dbReference type="AlphaFoldDB" id="A0A9E6MWQ1"/>
<dbReference type="Proteomes" id="UP000683551">
    <property type="component" value="Chromosome"/>
</dbReference>
<evidence type="ECO:0008006" key="3">
    <source>
        <dbReference type="Google" id="ProtNLM"/>
    </source>
</evidence>
<evidence type="ECO:0000313" key="1">
    <source>
        <dbReference type="EMBL" id="QWY77740.1"/>
    </source>
</evidence>